<organism evidence="2 3">
    <name type="scientific">Lysinibacillus xylanilyticus</name>
    <dbReference type="NCBI Taxonomy" id="582475"/>
    <lineage>
        <taxon>Bacteria</taxon>
        <taxon>Bacillati</taxon>
        <taxon>Bacillota</taxon>
        <taxon>Bacilli</taxon>
        <taxon>Bacillales</taxon>
        <taxon>Bacillaceae</taxon>
        <taxon>Lysinibacillus</taxon>
    </lineage>
</organism>
<evidence type="ECO:0000313" key="2">
    <source>
        <dbReference type="EMBL" id="PJO40877.1"/>
    </source>
</evidence>
<dbReference type="AlphaFoldDB" id="A0A2M9PYF9"/>
<dbReference type="Proteomes" id="UP000232101">
    <property type="component" value="Unassembled WGS sequence"/>
</dbReference>
<keyword evidence="1" id="KW-0732">Signal</keyword>
<accession>A0A2M9PYF9</accession>
<gene>
    <name evidence="2" type="ORF">CWD94_25780</name>
</gene>
<feature type="chain" id="PRO_5014670546" evidence="1">
    <location>
        <begin position="32"/>
        <end position="240"/>
    </location>
</feature>
<evidence type="ECO:0000256" key="1">
    <source>
        <dbReference type="SAM" id="SignalP"/>
    </source>
</evidence>
<feature type="signal peptide" evidence="1">
    <location>
        <begin position="1"/>
        <end position="31"/>
    </location>
</feature>
<sequence>MKNVKMFSKVLAILSALALIFNMGSITTAKADTHWSIWKIESSQKNYTTEEVGSWELAYSGKPAQRDGEYDTVSASISRSASISGSIQLTKGAIAGEVGVELSRDYTIGGSKNSAQLKKGEYIKGYVKQVASVSKVIQRKYEHMGGQDYKTGTTATAYVKKPTAVTIKIEYYKSNGSKKSFSPINEQPTNVEYYYIDNETNETIQLTEEEVNSFEKTTEENENFINYNPEEDETLGLELD</sequence>
<evidence type="ECO:0000313" key="3">
    <source>
        <dbReference type="Proteomes" id="UP000232101"/>
    </source>
</evidence>
<comment type="caution">
    <text evidence="2">The sequence shown here is derived from an EMBL/GenBank/DDBJ whole genome shotgun (WGS) entry which is preliminary data.</text>
</comment>
<protein>
    <submittedName>
        <fullName evidence="2">Uncharacterized protein</fullName>
    </submittedName>
</protein>
<reference evidence="2 3" key="1">
    <citation type="submission" date="2017-11" db="EMBL/GenBank/DDBJ databases">
        <title>Bacterial isolate from king chilli rhizosphere.</title>
        <authorList>
            <person name="Takhelmayum P."/>
            <person name="Sarangthem I."/>
        </authorList>
    </citation>
    <scope>NUCLEOTIDE SEQUENCE [LARGE SCALE GENOMIC DNA]</scope>
    <source>
        <strain evidence="3">t26</strain>
    </source>
</reference>
<name>A0A2M9PYF9_9BACI</name>
<dbReference type="EMBL" id="PHQY01000692">
    <property type="protein sequence ID" value="PJO40877.1"/>
    <property type="molecule type" value="Genomic_DNA"/>
</dbReference>
<dbReference type="RefSeq" id="WP_100545592.1">
    <property type="nucleotide sequence ID" value="NZ_JBHVRA010000002.1"/>
</dbReference>
<proteinExistence type="predicted"/>